<gene>
    <name evidence="2" type="ORF">OC846_000981</name>
</gene>
<dbReference type="PANTHER" id="PTHR28037">
    <property type="entry name" value="ALCOHOL O-ACETYLTRANSFERASE 1-RELATED"/>
    <property type="match status" value="1"/>
</dbReference>
<dbReference type="PANTHER" id="PTHR28037:SF1">
    <property type="entry name" value="ALCOHOL O-ACETYLTRANSFERASE 1-RELATED"/>
    <property type="match status" value="1"/>
</dbReference>
<dbReference type="Proteomes" id="UP001176517">
    <property type="component" value="Unassembled WGS sequence"/>
</dbReference>
<evidence type="ECO:0000313" key="3">
    <source>
        <dbReference type="Proteomes" id="UP001176517"/>
    </source>
</evidence>
<feature type="compositionally biased region" description="Polar residues" evidence="1">
    <location>
        <begin position="522"/>
        <end position="533"/>
    </location>
</feature>
<accession>A0AAN6GX46</accession>
<evidence type="ECO:0000256" key="1">
    <source>
        <dbReference type="SAM" id="MobiDB-lite"/>
    </source>
</evidence>
<organism evidence="2 3">
    <name type="scientific">Tilletia horrida</name>
    <dbReference type="NCBI Taxonomy" id="155126"/>
    <lineage>
        <taxon>Eukaryota</taxon>
        <taxon>Fungi</taxon>
        <taxon>Dikarya</taxon>
        <taxon>Basidiomycota</taxon>
        <taxon>Ustilaginomycotina</taxon>
        <taxon>Exobasidiomycetes</taxon>
        <taxon>Tilletiales</taxon>
        <taxon>Tilletiaceae</taxon>
        <taxon>Tilletia</taxon>
    </lineage>
</organism>
<evidence type="ECO:0008006" key="4">
    <source>
        <dbReference type="Google" id="ProtNLM"/>
    </source>
</evidence>
<protein>
    <recommendedName>
        <fullName evidence="4">Alcohol acetyltransferase</fullName>
    </recommendedName>
</protein>
<keyword evidence="3" id="KW-1185">Reference proteome</keyword>
<comment type="caution">
    <text evidence="2">The sequence shown here is derived from an EMBL/GenBank/DDBJ whole genome shotgun (WGS) entry which is preliminary data.</text>
</comment>
<reference evidence="2" key="1">
    <citation type="journal article" date="2023" name="PhytoFront">
        <title>Draft Genome Resources of Seven Strains of Tilletia horrida, Causal Agent of Kernel Smut of Rice.</title>
        <authorList>
            <person name="Khanal S."/>
            <person name="Antony Babu S."/>
            <person name="Zhou X.G."/>
        </authorList>
    </citation>
    <scope>NUCLEOTIDE SEQUENCE</scope>
    <source>
        <strain evidence="2">TX6</strain>
    </source>
</reference>
<dbReference type="EMBL" id="JAPDMZ010000012">
    <property type="protein sequence ID" value="KAK0556662.1"/>
    <property type="molecule type" value="Genomic_DNA"/>
</dbReference>
<name>A0AAN6GX46_9BASI</name>
<sequence length="673" mass="72696">MELALASTSEVARPVSLVEQLQLAMENVGVGSVLHLGAAVLHHFDSDQDLVQHFTARVQLMLDNIPTLSQHIAMRPTPPSPKGKAKAPNTMTPHMVCDPSEPFVAQEIVDQSVQSVASASTRAATWDAVIANARQTAQHRIDIHKGPMWFVSFHKTVPQQSTITTGSSTHRKETFVVLSFSHALGDARSGRNILHTMLGQGPIPLTDVDRAPVYPAFEETGLTKFSLNFVWQFIKILITLLLPRSIASWLGCAHHWPLNLKIDGPQGARAVRRRTMMIARLHVLGLKAAAKRAPGRVTLHSTINQAMKVAIIVAHRAFQQQQCDGSARSSAASSLRPPIPSKVPFRIASQSPMDWRDSSSTPFGRFAGNIIGLWALRMSDRTDVSFWAEAHEFTRTLNSPSTRKLAIEATAILNIPPKKMGWVNKEGQSPALPTGLEGFYADAFSKPSTLASSFNYSNLGLIPQPEADLATAPTAAAAAAVAPPLQIVTEATEELDEREILSPSMTERSGESSSSPKFTFTELRSQASSSGSTCGDDEVAKPIIKQIQGAMLPPAPITALTAPASSKAQQQQQQELLLDEVHFSQTPQPGSCALFVDVAGCAVHPSAENVGGAVTVNVTTYEGFLPEPIDSVFYDSMQQTLRLCAEGKVQGKTTVADVVSMVEQDLDREKIQA</sequence>
<dbReference type="AlphaFoldDB" id="A0AAN6GX46"/>
<proteinExistence type="predicted"/>
<dbReference type="InterPro" id="IPR052058">
    <property type="entry name" value="Alcohol_O-acetyltransferase"/>
</dbReference>
<evidence type="ECO:0000313" key="2">
    <source>
        <dbReference type="EMBL" id="KAK0556662.1"/>
    </source>
</evidence>
<feature type="compositionally biased region" description="Low complexity" evidence="1">
    <location>
        <begin position="502"/>
        <end position="516"/>
    </location>
</feature>
<feature type="region of interest" description="Disordered" evidence="1">
    <location>
        <begin position="497"/>
        <end position="536"/>
    </location>
</feature>